<accession>A0AAV3SCD2</accession>
<organism evidence="1 2">
    <name type="scientific">Halococcus dombrowskii</name>
    <dbReference type="NCBI Taxonomy" id="179637"/>
    <lineage>
        <taxon>Archaea</taxon>
        <taxon>Methanobacteriati</taxon>
        <taxon>Methanobacteriota</taxon>
        <taxon>Stenosarchaea group</taxon>
        <taxon>Halobacteria</taxon>
        <taxon>Halobacteriales</taxon>
        <taxon>Halococcaceae</taxon>
        <taxon>Halococcus</taxon>
    </lineage>
</organism>
<dbReference type="AlphaFoldDB" id="A0AAV3SCD2"/>
<sequence>MEPIEDGIVAGSLVILGADLSNGGLIDAGEDNDGPDVARIEGQALDPWQGELSDHIRRYTFDIPRRKEPVWLG</sequence>
<dbReference type="EMBL" id="BAAADN010000015">
    <property type="protein sequence ID" value="GAA0454536.1"/>
    <property type="molecule type" value="Genomic_DNA"/>
</dbReference>
<comment type="caution">
    <text evidence="1">The sequence shown here is derived from an EMBL/GenBank/DDBJ whole genome shotgun (WGS) entry which is preliminary data.</text>
</comment>
<evidence type="ECO:0000313" key="2">
    <source>
        <dbReference type="Proteomes" id="UP001500962"/>
    </source>
</evidence>
<reference evidence="1" key="1">
    <citation type="journal article" date="2014" name="Int. J. Syst. Evol. Microbiol.">
        <title>Complete genome sequence of Corynebacterium casei LMG S-19264T (=DSM 44701T), isolated from a smear-ripened cheese.</title>
        <authorList>
            <consortium name="US DOE Joint Genome Institute (JGI-PGF)"/>
            <person name="Walter F."/>
            <person name="Albersmeier A."/>
            <person name="Kalinowski J."/>
            <person name="Ruckert C."/>
        </authorList>
    </citation>
    <scope>NUCLEOTIDE SEQUENCE</scope>
    <source>
        <strain evidence="1">JCM 12289</strain>
    </source>
</reference>
<reference evidence="1" key="2">
    <citation type="submission" date="2023-12" db="EMBL/GenBank/DDBJ databases">
        <authorList>
            <person name="Sun Q."/>
            <person name="Inoue M."/>
        </authorList>
    </citation>
    <scope>NUCLEOTIDE SEQUENCE</scope>
    <source>
        <strain evidence="1">JCM 12289</strain>
    </source>
</reference>
<protein>
    <submittedName>
        <fullName evidence="1">Uncharacterized protein</fullName>
    </submittedName>
</protein>
<evidence type="ECO:0000313" key="1">
    <source>
        <dbReference type="EMBL" id="GAA0454536.1"/>
    </source>
</evidence>
<dbReference type="Proteomes" id="UP001500962">
    <property type="component" value="Unassembled WGS sequence"/>
</dbReference>
<name>A0AAV3SCD2_HALDO</name>
<proteinExistence type="predicted"/>
<gene>
    <name evidence="1" type="ORF">GCM10008985_07880</name>
</gene>